<accession>A0A8J6J467</accession>
<organism evidence="3 4">
    <name type="scientific">Lawsonibacter hominis</name>
    <dbReference type="NCBI Taxonomy" id="2763053"/>
    <lineage>
        <taxon>Bacteria</taxon>
        <taxon>Bacillati</taxon>
        <taxon>Bacillota</taxon>
        <taxon>Clostridia</taxon>
        <taxon>Eubacteriales</taxon>
        <taxon>Oscillospiraceae</taxon>
        <taxon>Lawsonibacter</taxon>
    </lineage>
</organism>
<dbReference type="CDD" id="cd02440">
    <property type="entry name" value="AdoMet_MTases"/>
    <property type="match status" value="1"/>
</dbReference>
<name>A0A8J6J467_9FIRM</name>
<evidence type="ECO:0000256" key="2">
    <source>
        <dbReference type="ARBA" id="ARBA00022679"/>
    </source>
</evidence>
<dbReference type="InterPro" id="IPR004398">
    <property type="entry name" value="RNA_MeTrfase_RsmD"/>
</dbReference>
<proteinExistence type="predicted"/>
<keyword evidence="1 3" id="KW-0489">Methyltransferase</keyword>
<dbReference type="Proteomes" id="UP000661435">
    <property type="component" value="Unassembled WGS sequence"/>
</dbReference>
<keyword evidence="2 3" id="KW-0808">Transferase</keyword>
<keyword evidence="4" id="KW-1185">Reference proteome</keyword>
<dbReference type="PROSITE" id="PS00092">
    <property type="entry name" value="N6_MTASE"/>
    <property type="match status" value="1"/>
</dbReference>
<comment type="caution">
    <text evidence="3">The sequence shown here is derived from an EMBL/GenBank/DDBJ whole genome shotgun (WGS) entry which is preliminary data.</text>
</comment>
<dbReference type="GO" id="GO:0003676">
    <property type="term" value="F:nucleic acid binding"/>
    <property type="evidence" value="ECO:0007669"/>
    <property type="project" value="InterPro"/>
</dbReference>
<dbReference type="SUPFAM" id="SSF53335">
    <property type="entry name" value="S-adenosyl-L-methionine-dependent methyltransferases"/>
    <property type="match status" value="1"/>
</dbReference>
<gene>
    <name evidence="3" type="primary">rsmD</name>
    <name evidence="3" type="ORF">H8S57_01495</name>
</gene>
<evidence type="ECO:0000256" key="1">
    <source>
        <dbReference type="ARBA" id="ARBA00022603"/>
    </source>
</evidence>
<protein>
    <submittedName>
        <fullName evidence="3">16S rRNA (Guanine(966)-N(2))-methyltransferase RsmD</fullName>
        <ecNumber evidence="3">2.1.1.171</ecNumber>
    </submittedName>
</protein>
<dbReference type="PANTHER" id="PTHR43542">
    <property type="entry name" value="METHYLTRANSFERASE"/>
    <property type="match status" value="1"/>
</dbReference>
<sequence length="181" mass="20268">MRVITGTARGRRLKELPGLETRPTTDKVKESMFNIIQFDIEGRTVLDLFSGTGQLGIEALSRGAERCTFVDLRKDAVAVIRENLAHCRMEERATVIQGDSLAFLSGCRERFDLVFLDPPYRTGLLEKALETIAKIDIVTGNGIIVCESPAESVLPEGTAPYEKGREYRYGKIKITLYRRTV</sequence>
<dbReference type="PIRSF" id="PIRSF004553">
    <property type="entry name" value="CHP00095"/>
    <property type="match status" value="1"/>
</dbReference>
<dbReference type="Pfam" id="PF03602">
    <property type="entry name" value="Cons_hypoth95"/>
    <property type="match status" value="1"/>
</dbReference>
<evidence type="ECO:0000313" key="3">
    <source>
        <dbReference type="EMBL" id="MBC5732401.1"/>
    </source>
</evidence>
<dbReference type="InterPro" id="IPR002052">
    <property type="entry name" value="DNA_methylase_N6_adenine_CS"/>
</dbReference>
<dbReference type="NCBIfam" id="TIGR00095">
    <property type="entry name" value="16S rRNA (guanine(966)-N(2))-methyltransferase RsmD"/>
    <property type="match status" value="1"/>
</dbReference>
<reference evidence="3" key="1">
    <citation type="submission" date="2020-08" db="EMBL/GenBank/DDBJ databases">
        <title>Genome public.</title>
        <authorList>
            <person name="Liu C."/>
            <person name="Sun Q."/>
        </authorList>
    </citation>
    <scope>NUCLEOTIDE SEQUENCE</scope>
    <source>
        <strain evidence="3">NSJ-51</strain>
    </source>
</reference>
<dbReference type="InterPro" id="IPR029063">
    <property type="entry name" value="SAM-dependent_MTases_sf"/>
</dbReference>
<dbReference type="EMBL" id="JACOPP010000001">
    <property type="protein sequence ID" value="MBC5732401.1"/>
    <property type="molecule type" value="Genomic_DNA"/>
</dbReference>
<dbReference type="EC" id="2.1.1.171" evidence="3"/>
<dbReference type="PANTHER" id="PTHR43542:SF1">
    <property type="entry name" value="METHYLTRANSFERASE"/>
    <property type="match status" value="1"/>
</dbReference>
<dbReference type="AlphaFoldDB" id="A0A8J6J467"/>
<evidence type="ECO:0000313" key="4">
    <source>
        <dbReference type="Proteomes" id="UP000661435"/>
    </source>
</evidence>
<dbReference type="GO" id="GO:0052913">
    <property type="term" value="F:16S rRNA (guanine(966)-N(2))-methyltransferase activity"/>
    <property type="evidence" value="ECO:0007669"/>
    <property type="project" value="UniProtKB-EC"/>
</dbReference>
<dbReference type="RefSeq" id="WP_186906299.1">
    <property type="nucleotide sequence ID" value="NZ_JACOPP010000001.1"/>
</dbReference>
<dbReference type="Gene3D" id="3.40.50.150">
    <property type="entry name" value="Vaccinia Virus protein VP39"/>
    <property type="match status" value="1"/>
</dbReference>